<dbReference type="EMBL" id="KN753870">
    <property type="protein sequence ID" value="KIH49348.1"/>
    <property type="molecule type" value="Genomic_DNA"/>
</dbReference>
<accession>A0A0C2BZI9</accession>
<dbReference type="PANTHER" id="PTHR46068:SF1">
    <property type="entry name" value="TRANSPOSASE IS30-LIKE HTH DOMAIN-CONTAINING PROTEIN"/>
    <property type="match status" value="1"/>
</dbReference>
<dbReference type="Proteomes" id="UP000054047">
    <property type="component" value="Unassembled WGS sequence"/>
</dbReference>
<sequence>MRRLAAAGRHRRIRFTDEKMFTLNSPHNHHNDRVLLSEESRRTGNVHTLAHRHFTTSVLVWAGSCASGKTLLVFIEKGTKITAEFYQNETLKKIVVPWISRHFDEEAWTF</sequence>
<evidence type="ECO:0000313" key="2">
    <source>
        <dbReference type="Proteomes" id="UP000054047"/>
    </source>
</evidence>
<organism evidence="1 2">
    <name type="scientific">Ancylostoma duodenale</name>
    <dbReference type="NCBI Taxonomy" id="51022"/>
    <lineage>
        <taxon>Eukaryota</taxon>
        <taxon>Metazoa</taxon>
        <taxon>Ecdysozoa</taxon>
        <taxon>Nematoda</taxon>
        <taxon>Chromadorea</taxon>
        <taxon>Rhabditida</taxon>
        <taxon>Rhabditina</taxon>
        <taxon>Rhabditomorpha</taxon>
        <taxon>Strongyloidea</taxon>
        <taxon>Ancylostomatidae</taxon>
        <taxon>Ancylostomatinae</taxon>
        <taxon>Ancylostoma</taxon>
    </lineage>
</organism>
<reference evidence="1 2" key="1">
    <citation type="submission" date="2013-12" db="EMBL/GenBank/DDBJ databases">
        <title>Draft genome of the parsitic nematode Ancylostoma duodenale.</title>
        <authorList>
            <person name="Mitreva M."/>
        </authorList>
    </citation>
    <scope>NUCLEOTIDE SEQUENCE [LARGE SCALE GENOMIC DNA]</scope>
    <source>
        <strain evidence="1 2">Zhejiang</strain>
    </source>
</reference>
<dbReference type="PANTHER" id="PTHR46068">
    <property type="entry name" value="PROTEIN CBG27172"/>
    <property type="match status" value="1"/>
</dbReference>
<proteinExistence type="predicted"/>
<gene>
    <name evidence="1" type="ORF">ANCDUO_20577</name>
</gene>
<dbReference type="OrthoDB" id="7951431at2759"/>
<dbReference type="InterPro" id="IPR036397">
    <property type="entry name" value="RNaseH_sf"/>
</dbReference>
<dbReference type="GO" id="GO:0003676">
    <property type="term" value="F:nucleic acid binding"/>
    <property type="evidence" value="ECO:0007669"/>
    <property type="project" value="InterPro"/>
</dbReference>
<keyword evidence="2" id="KW-1185">Reference proteome</keyword>
<protein>
    <submittedName>
        <fullName evidence="1">Uncharacterized protein</fullName>
    </submittedName>
</protein>
<dbReference type="Gene3D" id="3.30.420.10">
    <property type="entry name" value="Ribonuclease H-like superfamily/Ribonuclease H"/>
    <property type="match status" value="1"/>
</dbReference>
<name>A0A0C2BZI9_9BILA</name>
<dbReference type="AlphaFoldDB" id="A0A0C2BZI9"/>
<evidence type="ECO:0000313" key="1">
    <source>
        <dbReference type="EMBL" id="KIH49348.1"/>
    </source>
</evidence>